<sequence length="68" mass="7763">MAIHVLSEQELNFFTGCVWCSWLIQNDTLHGKESGILGEAIERTFEFIQSFQQGNARCRPTSLPHHVC</sequence>
<comment type="caution">
    <text evidence="1">The sequence shown here is derived from an EMBL/GenBank/DDBJ whole genome shotgun (WGS) entry which is preliminary data.</text>
</comment>
<organism evidence="1 3">
    <name type="scientific">Prunus yedoensis var. nudiflora</name>
    <dbReference type="NCBI Taxonomy" id="2094558"/>
    <lineage>
        <taxon>Eukaryota</taxon>
        <taxon>Viridiplantae</taxon>
        <taxon>Streptophyta</taxon>
        <taxon>Embryophyta</taxon>
        <taxon>Tracheophyta</taxon>
        <taxon>Spermatophyta</taxon>
        <taxon>Magnoliopsida</taxon>
        <taxon>eudicotyledons</taxon>
        <taxon>Gunneridae</taxon>
        <taxon>Pentapetalae</taxon>
        <taxon>rosids</taxon>
        <taxon>fabids</taxon>
        <taxon>Rosales</taxon>
        <taxon>Rosaceae</taxon>
        <taxon>Amygdaloideae</taxon>
        <taxon>Amygdaleae</taxon>
        <taxon>Prunus</taxon>
    </lineage>
</organism>
<keyword evidence="3" id="KW-1185">Reference proteome</keyword>
<dbReference type="Proteomes" id="UP000250321">
    <property type="component" value="Unassembled WGS sequence"/>
</dbReference>
<dbReference type="EMBL" id="PJQY01003880">
    <property type="protein sequence ID" value="PQM33776.1"/>
    <property type="molecule type" value="Genomic_DNA"/>
</dbReference>
<protein>
    <submittedName>
        <fullName evidence="1">Uncharacterized protein</fullName>
    </submittedName>
</protein>
<reference evidence="1 3" key="1">
    <citation type="submission" date="2018-02" db="EMBL/GenBank/DDBJ databases">
        <title>Draft genome of wild Prunus yedoensis var. nudiflora.</title>
        <authorList>
            <person name="Baek S."/>
            <person name="Kim J.-H."/>
            <person name="Choi K."/>
            <person name="Kim G.-B."/>
            <person name="Cho A."/>
            <person name="Jang H."/>
            <person name="Shin C.-H."/>
            <person name="Yu H.-J."/>
            <person name="Mun J.-H."/>
        </authorList>
    </citation>
    <scope>NUCLEOTIDE SEQUENCE [LARGE SCALE GENOMIC DNA]</scope>
    <source>
        <strain evidence="3">cv. Jeju island</strain>
        <tissue evidence="1">Leaf</tissue>
    </source>
</reference>
<evidence type="ECO:0000313" key="1">
    <source>
        <dbReference type="EMBL" id="PQM33776.1"/>
    </source>
</evidence>
<dbReference type="EMBL" id="PJQY01000058">
    <property type="protein sequence ID" value="PQQ19739.1"/>
    <property type="molecule type" value="Genomic_DNA"/>
</dbReference>
<evidence type="ECO:0000313" key="3">
    <source>
        <dbReference type="Proteomes" id="UP000250321"/>
    </source>
</evidence>
<dbReference type="AlphaFoldDB" id="A0A314UAM5"/>
<evidence type="ECO:0000313" key="2">
    <source>
        <dbReference type="EMBL" id="PQQ19739.1"/>
    </source>
</evidence>
<accession>A0A314UAM5</accession>
<proteinExistence type="predicted"/>
<name>A0A314UAM5_PRUYE</name>
<gene>
    <name evidence="1" type="ORF">Pyn_19364</name>
    <name evidence="2" type="ORF">Pyn_23607</name>
</gene>